<dbReference type="EMBL" id="OW152834">
    <property type="protein sequence ID" value="CAH2055736.1"/>
    <property type="molecule type" value="Genomic_DNA"/>
</dbReference>
<feature type="non-terminal residue" evidence="1">
    <location>
        <position position="106"/>
    </location>
</feature>
<reference evidence="1" key="1">
    <citation type="submission" date="2022-03" db="EMBL/GenBank/DDBJ databases">
        <authorList>
            <person name="Martin H S."/>
        </authorList>
    </citation>
    <scope>NUCLEOTIDE SEQUENCE</scope>
</reference>
<evidence type="ECO:0000313" key="2">
    <source>
        <dbReference type="Proteomes" id="UP000837857"/>
    </source>
</evidence>
<accession>A0ABN8IH89</accession>
<protein>
    <submittedName>
        <fullName evidence="1">Uncharacterized protein</fullName>
    </submittedName>
</protein>
<keyword evidence="2" id="KW-1185">Reference proteome</keyword>
<gene>
    <name evidence="1" type="ORF">IPOD504_LOCUS9056</name>
</gene>
<organism evidence="1 2">
    <name type="scientific">Iphiclides podalirius</name>
    <name type="common">scarce swallowtail</name>
    <dbReference type="NCBI Taxonomy" id="110791"/>
    <lineage>
        <taxon>Eukaryota</taxon>
        <taxon>Metazoa</taxon>
        <taxon>Ecdysozoa</taxon>
        <taxon>Arthropoda</taxon>
        <taxon>Hexapoda</taxon>
        <taxon>Insecta</taxon>
        <taxon>Pterygota</taxon>
        <taxon>Neoptera</taxon>
        <taxon>Endopterygota</taxon>
        <taxon>Lepidoptera</taxon>
        <taxon>Glossata</taxon>
        <taxon>Ditrysia</taxon>
        <taxon>Papilionoidea</taxon>
        <taxon>Papilionidae</taxon>
        <taxon>Papilioninae</taxon>
        <taxon>Iphiclides</taxon>
    </lineage>
</organism>
<name>A0ABN8IH89_9NEOP</name>
<dbReference type="Proteomes" id="UP000837857">
    <property type="component" value="Chromosome 22"/>
</dbReference>
<sequence>MPSRRKTQCGVVSKMHKERSVPHICQQYKYTPGAVNEIWENPEECALLTKAGKNFINNVLNSRMLEWFDSHSAIDLQLCRIIVADTEQKGDPNTGQSDDTCKALAI</sequence>
<proteinExistence type="predicted"/>
<evidence type="ECO:0000313" key="1">
    <source>
        <dbReference type="EMBL" id="CAH2055736.1"/>
    </source>
</evidence>